<organism evidence="2 3">
    <name type="scientific">Caerostris extrusa</name>
    <name type="common">Bark spider</name>
    <name type="synonym">Caerostris bankana</name>
    <dbReference type="NCBI Taxonomy" id="172846"/>
    <lineage>
        <taxon>Eukaryota</taxon>
        <taxon>Metazoa</taxon>
        <taxon>Ecdysozoa</taxon>
        <taxon>Arthropoda</taxon>
        <taxon>Chelicerata</taxon>
        <taxon>Arachnida</taxon>
        <taxon>Araneae</taxon>
        <taxon>Araneomorphae</taxon>
        <taxon>Entelegynae</taxon>
        <taxon>Araneoidea</taxon>
        <taxon>Araneidae</taxon>
        <taxon>Caerostris</taxon>
    </lineage>
</organism>
<gene>
    <name evidence="2" type="primary">Bahcc1_3</name>
    <name evidence="2" type="ORF">CEXT_424981</name>
</gene>
<evidence type="ECO:0000313" key="2">
    <source>
        <dbReference type="EMBL" id="GIY81784.1"/>
    </source>
</evidence>
<protein>
    <submittedName>
        <fullName evidence="2">BAH and coiled-coil domain-containing protein 1</fullName>
    </submittedName>
</protein>
<name>A0AAV4WJ06_CAEEX</name>
<comment type="caution">
    <text evidence="2">The sequence shown here is derived from an EMBL/GenBank/DDBJ whole genome shotgun (WGS) entry which is preliminary data.</text>
</comment>
<accession>A0AAV4WJ06</accession>
<sequence>MFTGTLPGPPTSPFRAPSTPGVNNMRFWPPTPPPEGYGRYSMNTSLFPFIGAPSPDSGAFLSQGLVSRLGSTAHLSPVIDHKEHSFFTHGIGLGSPLTPTSHVTSPSSFPHLILL</sequence>
<evidence type="ECO:0000256" key="1">
    <source>
        <dbReference type="SAM" id="MobiDB-lite"/>
    </source>
</evidence>
<evidence type="ECO:0000313" key="3">
    <source>
        <dbReference type="Proteomes" id="UP001054945"/>
    </source>
</evidence>
<dbReference type="AlphaFoldDB" id="A0AAV4WJ06"/>
<keyword evidence="3" id="KW-1185">Reference proteome</keyword>
<dbReference type="Proteomes" id="UP001054945">
    <property type="component" value="Unassembled WGS sequence"/>
</dbReference>
<reference evidence="2 3" key="1">
    <citation type="submission" date="2021-06" db="EMBL/GenBank/DDBJ databases">
        <title>Caerostris extrusa draft genome.</title>
        <authorList>
            <person name="Kono N."/>
            <person name="Arakawa K."/>
        </authorList>
    </citation>
    <scope>NUCLEOTIDE SEQUENCE [LARGE SCALE GENOMIC DNA]</scope>
</reference>
<dbReference type="EMBL" id="BPLR01016165">
    <property type="protein sequence ID" value="GIY81784.1"/>
    <property type="molecule type" value="Genomic_DNA"/>
</dbReference>
<feature type="region of interest" description="Disordered" evidence="1">
    <location>
        <begin position="1"/>
        <end position="30"/>
    </location>
</feature>
<proteinExistence type="predicted"/>